<name>A0A6J3LYJ7_9PEZI</name>
<dbReference type="RefSeq" id="XP_033456738.1">
    <property type="nucleotide sequence ID" value="XM_033608726.1"/>
</dbReference>
<keyword evidence="2" id="KW-1185">Reference proteome</keyword>
<feature type="region of interest" description="Disordered" evidence="1">
    <location>
        <begin position="276"/>
        <end position="326"/>
    </location>
</feature>
<reference evidence="3" key="3">
    <citation type="submission" date="2025-08" db="UniProtKB">
        <authorList>
            <consortium name="RefSeq"/>
        </authorList>
    </citation>
    <scope>IDENTIFICATION</scope>
    <source>
        <strain evidence="3">CBS 342.82</strain>
    </source>
</reference>
<evidence type="ECO:0000313" key="3">
    <source>
        <dbReference type="RefSeq" id="XP_033456738.1"/>
    </source>
</evidence>
<sequence>MTMGDHLFPNYLNANFPAGEFTADLLDFSQFLGEQITTTFDVGDAGSTDDDSRSGVNGEMMPLPRVFECGPSTTESVSTESSDIETPCWETLQLVVAGRTYNSQLNAAAADLCLTRINTIVTSTPLAPQTYWQAVLDDVMPRALAEFRLELAVKATSSIIRTAFTLLEDDTASLNEILGTEGTEIAELRRAISEAIPGRPWHERQTRTGRVLFLMAVLEGFINYLGVANQSLREAVRKDRAAAAALLALMRALEKLDQPQIDVLGGWAAETFLAAPTEPSVPPSNDVSVTPTTTIQDPVESDACSESGSDDELPSPSTFFERPRCPVKSTSHATPKVIRVTDLDVDYLDSEPPCPAITTDPLASLETGVDVVDTVELGHDFTLFTPISGSGDIDEVFIQRKRPFPALRTIPPDHVDVIYISDAEDEPVTAQKYPPTVRRSHRDHNPLVPNCTKCHPQDSQLGKRKCRACNDKVSCAKRIRSGKH</sequence>
<accession>A0A6J3LYJ7</accession>
<dbReference type="GeneID" id="54366526"/>
<organism evidence="3">
    <name type="scientific">Dissoconium aciculare CBS 342.82</name>
    <dbReference type="NCBI Taxonomy" id="1314786"/>
    <lineage>
        <taxon>Eukaryota</taxon>
        <taxon>Fungi</taxon>
        <taxon>Dikarya</taxon>
        <taxon>Ascomycota</taxon>
        <taxon>Pezizomycotina</taxon>
        <taxon>Dothideomycetes</taxon>
        <taxon>Dothideomycetidae</taxon>
        <taxon>Mycosphaerellales</taxon>
        <taxon>Dissoconiaceae</taxon>
        <taxon>Dissoconium</taxon>
    </lineage>
</organism>
<proteinExistence type="predicted"/>
<protein>
    <submittedName>
        <fullName evidence="3">Uncharacterized protein</fullName>
    </submittedName>
</protein>
<evidence type="ECO:0000256" key="1">
    <source>
        <dbReference type="SAM" id="MobiDB-lite"/>
    </source>
</evidence>
<dbReference type="AlphaFoldDB" id="A0A6J3LYJ7"/>
<gene>
    <name evidence="3" type="ORF">K489DRAFT_56791</name>
</gene>
<reference evidence="3" key="1">
    <citation type="submission" date="2020-01" db="EMBL/GenBank/DDBJ databases">
        <authorList>
            <consortium name="DOE Joint Genome Institute"/>
            <person name="Haridas S."/>
            <person name="Albert R."/>
            <person name="Binder M."/>
            <person name="Bloem J."/>
            <person name="Labutti K."/>
            <person name="Salamov A."/>
            <person name="Andreopoulos B."/>
            <person name="Baker S.E."/>
            <person name="Barry K."/>
            <person name="Bills G."/>
            <person name="Bluhm B.H."/>
            <person name="Cannon C."/>
            <person name="Castanera R."/>
            <person name="Culley D.E."/>
            <person name="Daum C."/>
            <person name="Ezra D."/>
            <person name="Gonzalez J.B."/>
            <person name="Henrissat B."/>
            <person name="Kuo A."/>
            <person name="Liang C."/>
            <person name="Lipzen A."/>
            <person name="Lutzoni F."/>
            <person name="Magnuson J."/>
            <person name="Mondo S."/>
            <person name="Nolan M."/>
            <person name="Ohm R."/>
            <person name="Pangilinan J."/>
            <person name="Park H.-J."/>
            <person name="Ramirez L."/>
            <person name="Alfaro M."/>
            <person name="Sun H."/>
            <person name="Tritt A."/>
            <person name="Yoshinaga Y."/>
            <person name="Zwiers L.-H."/>
            <person name="Turgeon B.G."/>
            <person name="Goodwin S.B."/>
            <person name="Spatafora J.W."/>
            <person name="Crous P.W."/>
            <person name="Grigoriev I.V."/>
        </authorList>
    </citation>
    <scope>NUCLEOTIDE SEQUENCE</scope>
    <source>
        <strain evidence="3">CBS 342.82</strain>
    </source>
</reference>
<feature type="compositionally biased region" description="Polar residues" evidence="1">
    <location>
        <begin position="283"/>
        <end position="296"/>
    </location>
</feature>
<evidence type="ECO:0000313" key="2">
    <source>
        <dbReference type="Proteomes" id="UP000504637"/>
    </source>
</evidence>
<dbReference type="Proteomes" id="UP000504637">
    <property type="component" value="Unplaced"/>
</dbReference>
<reference evidence="3" key="2">
    <citation type="submission" date="2020-04" db="EMBL/GenBank/DDBJ databases">
        <authorList>
            <consortium name="NCBI Genome Project"/>
        </authorList>
    </citation>
    <scope>NUCLEOTIDE SEQUENCE</scope>
    <source>
        <strain evidence="3">CBS 342.82</strain>
    </source>
</reference>